<sequence length="64" mass="6619">MTLGELGQVVADGRVDAALERGEWSAALALLRALQQQQPLTPAELELLGRAAYGAGESEAAITA</sequence>
<dbReference type="EMBL" id="FO117623">
    <property type="protein sequence ID" value="CCG02248.1"/>
    <property type="molecule type" value="Genomic_DNA"/>
</dbReference>
<name>H6RIQ4_BLASD</name>
<accession>H6RIQ4</accession>
<dbReference type="RefSeq" id="WP_014375145.1">
    <property type="nucleotide sequence ID" value="NC_016943.1"/>
</dbReference>
<evidence type="ECO:0008006" key="3">
    <source>
        <dbReference type="Google" id="ProtNLM"/>
    </source>
</evidence>
<dbReference type="KEGG" id="bsd:BLASA_1310"/>
<reference evidence="1 2" key="1">
    <citation type="journal article" date="2012" name="J. Bacteriol.">
        <title>Genome Sequence of Blastococcus saxobsidens DD2, a Stone-Inhabiting Bacterium.</title>
        <authorList>
            <person name="Chouaia B."/>
            <person name="Crotti E."/>
            <person name="Brusetti L."/>
            <person name="Daffonchio D."/>
            <person name="Essoussi I."/>
            <person name="Nouioui I."/>
            <person name="Sbissi I."/>
            <person name="Ghodhbane-Gtari F."/>
            <person name="Gtari M."/>
            <person name="Vacherie B."/>
            <person name="Barbe V."/>
            <person name="Medigue C."/>
            <person name="Gury J."/>
            <person name="Pujic P."/>
            <person name="Normand P."/>
        </authorList>
    </citation>
    <scope>NUCLEOTIDE SEQUENCE [LARGE SCALE GENOMIC DNA]</scope>
    <source>
        <strain evidence="1 2">DD2</strain>
    </source>
</reference>
<evidence type="ECO:0000313" key="2">
    <source>
        <dbReference type="Proteomes" id="UP000007517"/>
    </source>
</evidence>
<protein>
    <recommendedName>
        <fullName evidence="3">Tetratricopeptide repeat protein</fullName>
    </recommendedName>
</protein>
<dbReference type="SUPFAM" id="SSF48452">
    <property type="entry name" value="TPR-like"/>
    <property type="match status" value="1"/>
</dbReference>
<evidence type="ECO:0000313" key="1">
    <source>
        <dbReference type="EMBL" id="CCG02248.1"/>
    </source>
</evidence>
<keyword evidence="2" id="KW-1185">Reference proteome</keyword>
<organism evidence="1 2">
    <name type="scientific">Blastococcus saxobsidens (strain DD2)</name>
    <dbReference type="NCBI Taxonomy" id="1146883"/>
    <lineage>
        <taxon>Bacteria</taxon>
        <taxon>Bacillati</taxon>
        <taxon>Actinomycetota</taxon>
        <taxon>Actinomycetes</taxon>
        <taxon>Geodermatophilales</taxon>
        <taxon>Geodermatophilaceae</taxon>
        <taxon>Blastococcus</taxon>
    </lineage>
</organism>
<dbReference type="Proteomes" id="UP000007517">
    <property type="component" value="Chromosome"/>
</dbReference>
<reference evidence="2" key="2">
    <citation type="submission" date="2012-02" db="EMBL/GenBank/DDBJ databases">
        <title>Complete genome sequence of Blastococcus saxobsidens strain DD2.</title>
        <authorList>
            <person name="Genoscope."/>
        </authorList>
    </citation>
    <scope>NUCLEOTIDE SEQUENCE [LARGE SCALE GENOMIC DNA]</scope>
    <source>
        <strain evidence="2">DD2</strain>
    </source>
</reference>
<dbReference type="STRING" id="1146883.BLASA_1310"/>
<gene>
    <name evidence="1" type="ordered locus">BLASA_1310</name>
</gene>
<dbReference type="AlphaFoldDB" id="H6RIQ4"/>
<dbReference type="InterPro" id="IPR011990">
    <property type="entry name" value="TPR-like_helical_dom_sf"/>
</dbReference>
<dbReference type="HOGENOM" id="CLU_2858782_0_0_11"/>
<proteinExistence type="predicted"/>